<proteinExistence type="inferred from homology"/>
<name>A0A9Q0BPT9_9MUSC</name>
<feature type="compositionally biased region" description="Low complexity" evidence="2">
    <location>
        <begin position="309"/>
        <end position="319"/>
    </location>
</feature>
<feature type="region of interest" description="Disordered" evidence="2">
    <location>
        <begin position="49"/>
        <end position="79"/>
    </location>
</feature>
<dbReference type="EMBL" id="JAMKOV010000006">
    <property type="protein sequence ID" value="KAI8039470.1"/>
    <property type="molecule type" value="Genomic_DNA"/>
</dbReference>
<dbReference type="PROSITE" id="PS51912">
    <property type="entry name" value="DMAP1_BIND"/>
    <property type="match status" value="1"/>
</dbReference>
<feature type="compositionally biased region" description="Polar residues" evidence="2">
    <location>
        <begin position="65"/>
        <end position="77"/>
    </location>
</feature>
<feature type="compositionally biased region" description="Basic and acidic residues" evidence="2">
    <location>
        <begin position="237"/>
        <end position="249"/>
    </location>
</feature>
<dbReference type="Pfam" id="PF06464">
    <property type="entry name" value="DMAP_binding"/>
    <property type="match status" value="1"/>
</dbReference>
<dbReference type="PANTHER" id="PTHR22754">
    <property type="entry name" value="DISCO-INTERACTING PROTEIN 2 DIP2 -RELATED"/>
    <property type="match status" value="1"/>
</dbReference>
<sequence length="718" mass="79915">MEHPSSLPGYVREKLAELDLELSEGDITQKGYEKKRAKLLQPFLKKHEVDKVKSTPPPPYYNVKDANNSSSHGNVSSDGVIVSSEGYSYVTEVPSLSSSQQRHSKKIEFQVGKSSALQGGHVGAPGYENMRPQGGAVGDPGYQNTREPSGFQSQQSTNSSQHRQRRTQRKVTHNEKRYHSEVRQEAVQQALAALKGRPKPSLPMPSKRTSVLNRSPGCNDELDSSTDDESIPEENISPDKEYNYPRDHISNSILPPEPIIKPPIRESSIGSQPHSRLDVKQNQMPNPKYTSSNSAPDRRPPQNLPPLPTSDTSSTDSPPIAYKRENDLSDKAFKQKQFNAPDITQFNNAHRAADRVTRYVNVSQNELNEADANGKWKVSAKIQQLLNTLKRPKRRPLPEFYEDNDIELEIAANTKDPNAPKPEGSTMTPVQGEQLSIPAGLPRTLECALQRYGTNSFKSPMATVLDPNGKITTTLTYGKLLSRAQKVAYALSTKIFSKGPEQVTLKAGDRVALVYPNNDPLSFITAWYGCMFRGLVPLPIELPLSSSDTPPQQVGFLLSSCGITVALTSEACLKGLPKSTTTGEIAKLKGWPRLQWFVTEHLPKPPKEFNVGNLRVDDSAAAYIEYTTDKEGSVMGVTVTRAAMINHCRALTMACHYTEGETIVCVLDFKREMRFARVLAVPKYLLFPFAVLDEDPVDLVHQLQDVVYFPWQHFHTEW</sequence>
<feature type="region of interest" description="Disordered" evidence="2">
    <location>
        <begin position="93"/>
        <end position="322"/>
    </location>
</feature>
<dbReference type="AlphaFoldDB" id="A0A9Q0BPT9"/>
<reference evidence="4" key="1">
    <citation type="journal article" date="2023" name="Genome Biol. Evol.">
        <title>Long-read-based Genome Assembly of Drosophila gunungcola Reveals Fewer Chemosensory Genes in Flower-breeding Species.</title>
        <authorList>
            <person name="Negi A."/>
            <person name="Liao B.Y."/>
            <person name="Yeh S.D."/>
        </authorList>
    </citation>
    <scope>NUCLEOTIDE SEQUENCE</scope>
    <source>
        <strain evidence="4">Sukarami</strain>
    </source>
</reference>
<dbReference type="SUPFAM" id="SSF56801">
    <property type="entry name" value="Acetyl-CoA synthetase-like"/>
    <property type="match status" value="1"/>
</dbReference>
<dbReference type="PANTHER" id="PTHR22754:SF32">
    <property type="entry name" value="DISCO-INTERACTING PROTEIN 2"/>
    <property type="match status" value="1"/>
</dbReference>
<evidence type="ECO:0000313" key="5">
    <source>
        <dbReference type="Proteomes" id="UP001059596"/>
    </source>
</evidence>
<keyword evidence="5" id="KW-1185">Reference proteome</keyword>
<evidence type="ECO:0000256" key="2">
    <source>
        <dbReference type="SAM" id="MobiDB-lite"/>
    </source>
</evidence>
<evidence type="ECO:0000256" key="1">
    <source>
        <dbReference type="ARBA" id="ARBA00007735"/>
    </source>
</evidence>
<dbReference type="InterPro" id="IPR000873">
    <property type="entry name" value="AMP-dep_synth/lig_dom"/>
</dbReference>
<feature type="compositionally biased region" description="Acidic residues" evidence="2">
    <location>
        <begin position="220"/>
        <end position="232"/>
    </location>
</feature>
<evidence type="ECO:0000313" key="4">
    <source>
        <dbReference type="EMBL" id="KAI8039470.1"/>
    </source>
</evidence>
<feature type="compositionally biased region" description="Polar residues" evidence="2">
    <location>
        <begin position="270"/>
        <end position="295"/>
    </location>
</feature>
<dbReference type="Gene3D" id="3.40.50.12780">
    <property type="entry name" value="N-terminal domain of ligase-like"/>
    <property type="match status" value="1"/>
</dbReference>
<accession>A0A9Q0BPT9</accession>
<feature type="compositionally biased region" description="Basic residues" evidence="2">
    <location>
        <begin position="162"/>
        <end position="171"/>
    </location>
</feature>
<gene>
    <name evidence="4" type="ORF">M5D96_008195</name>
</gene>
<organism evidence="4 5">
    <name type="scientific">Drosophila gunungcola</name>
    <name type="common">fruit fly</name>
    <dbReference type="NCBI Taxonomy" id="103775"/>
    <lineage>
        <taxon>Eukaryota</taxon>
        <taxon>Metazoa</taxon>
        <taxon>Ecdysozoa</taxon>
        <taxon>Arthropoda</taxon>
        <taxon>Hexapoda</taxon>
        <taxon>Insecta</taxon>
        <taxon>Pterygota</taxon>
        <taxon>Neoptera</taxon>
        <taxon>Endopterygota</taxon>
        <taxon>Diptera</taxon>
        <taxon>Brachycera</taxon>
        <taxon>Muscomorpha</taxon>
        <taxon>Ephydroidea</taxon>
        <taxon>Drosophilidae</taxon>
        <taxon>Drosophila</taxon>
        <taxon>Sophophora</taxon>
    </lineage>
</organism>
<comment type="caution">
    <text evidence="4">The sequence shown here is derived from an EMBL/GenBank/DDBJ whole genome shotgun (WGS) entry which is preliminary data.</text>
</comment>
<dbReference type="SMART" id="SM01137">
    <property type="entry name" value="DMAP_binding"/>
    <property type="match status" value="1"/>
</dbReference>
<feature type="compositionally biased region" description="Basic and acidic residues" evidence="2">
    <location>
        <begin position="172"/>
        <end position="184"/>
    </location>
</feature>
<dbReference type="Proteomes" id="UP001059596">
    <property type="component" value="Unassembled WGS sequence"/>
</dbReference>
<dbReference type="InterPro" id="IPR010506">
    <property type="entry name" value="DMAP1-bd"/>
</dbReference>
<dbReference type="InterPro" id="IPR042099">
    <property type="entry name" value="ANL_N_sf"/>
</dbReference>
<feature type="compositionally biased region" description="Polar residues" evidence="2">
    <location>
        <begin position="142"/>
        <end position="161"/>
    </location>
</feature>
<feature type="domain" description="DMAP1-binding" evidence="3">
    <location>
        <begin position="3"/>
        <end position="110"/>
    </location>
</feature>
<protein>
    <recommendedName>
        <fullName evidence="3">DMAP1-binding domain-containing protein</fullName>
    </recommendedName>
</protein>
<evidence type="ECO:0000259" key="3">
    <source>
        <dbReference type="PROSITE" id="PS51912"/>
    </source>
</evidence>
<dbReference type="Pfam" id="PF00501">
    <property type="entry name" value="AMP-binding"/>
    <property type="match status" value="1"/>
</dbReference>
<comment type="similarity">
    <text evidence="1">Belongs to the DIP2 family.</text>
</comment>